<evidence type="ECO:0000256" key="1">
    <source>
        <dbReference type="SAM" id="Coils"/>
    </source>
</evidence>
<gene>
    <name evidence="2" type="ORF">J437_LFUL011526</name>
</gene>
<dbReference type="Proteomes" id="UP000792457">
    <property type="component" value="Unassembled WGS sequence"/>
</dbReference>
<comment type="caution">
    <text evidence="2">The sequence shown here is derived from an EMBL/GenBank/DDBJ whole genome shotgun (WGS) entry which is preliminary data.</text>
</comment>
<accession>A0A8K0P4D9</accession>
<feature type="coiled-coil region" evidence="1">
    <location>
        <begin position="339"/>
        <end position="373"/>
    </location>
</feature>
<proteinExistence type="predicted"/>
<feature type="coiled-coil region" evidence="1">
    <location>
        <begin position="415"/>
        <end position="510"/>
    </location>
</feature>
<feature type="coiled-coil region" evidence="1">
    <location>
        <begin position="949"/>
        <end position="1566"/>
    </location>
</feature>
<feature type="coiled-coil region" evidence="1">
    <location>
        <begin position="546"/>
        <end position="573"/>
    </location>
</feature>
<dbReference type="Gene3D" id="1.10.287.1490">
    <property type="match status" value="2"/>
</dbReference>
<organism evidence="2 3">
    <name type="scientific">Ladona fulva</name>
    <name type="common">Scarce chaser dragonfly</name>
    <name type="synonym">Libellula fulva</name>
    <dbReference type="NCBI Taxonomy" id="123851"/>
    <lineage>
        <taxon>Eukaryota</taxon>
        <taxon>Metazoa</taxon>
        <taxon>Ecdysozoa</taxon>
        <taxon>Arthropoda</taxon>
        <taxon>Hexapoda</taxon>
        <taxon>Insecta</taxon>
        <taxon>Pterygota</taxon>
        <taxon>Palaeoptera</taxon>
        <taxon>Odonata</taxon>
        <taxon>Epiprocta</taxon>
        <taxon>Anisoptera</taxon>
        <taxon>Libelluloidea</taxon>
        <taxon>Libellulidae</taxon>
        <taxon>Ladona</taxon>
    </lineage>
</organism>
<keyword evidence="1" id="KW-0175">Coiled coil</keyword>
<reference evidence="2" key="2">
    <citation type="submission" date="2017-10" db="EMBL/GenBank/DDBJ databases">
        <title>Ladona fulva Genome sequencing and assembly.</title>
        <authorList>
            <person name="Murali S."/>
            <person name="Richards S."/>
            <person name="Bandaranaike D."/>
            <person name="Bellair M."/>
            <person name="Blankenburg K."/>
            <person name="Chao H."/>
            <person name="Dinh H."/>
            <person name="Doddapaneni H."/>
            <person name="Dugan-Rocha S."/>
            <person name="Elkadiri S."/>
            <person name="Gnanaolivu R."/>
            <person name="Hernandez B."/>
            <person name="Skinner E."/>
            <person name="Javaid M."/>
            <person name="Lee S."/>
            <person name="Li M."/>
            <person name="Ming W."/>
            <person name="Munidasa M."/>
            <person name="Muniz J."/>
            <person name="Nguyen L."/>
            <person name="Hughes D."/>
            <person name="Osuji N."/>
            <person name="Pu L.-L."/>
            <person name="Puazo M."/>
            <person name="Qu C."/>
            <person name="Quiroz J."/>
            <person name="Raj R."/>
            <person name="Weissenberger G."/>
            <person name="Xin Y."/>
            <person name="Zou X."/>
            <person name="Han Y."/>
            <person name="Worley K."/>
            <person name="Muzny D."/>
            <person name="Gibbs R."/>
        </authorList>
    </citation>
    <scope>NUCLEOTIDE SEQUENCE</scope>
    <source>
        <strain evidence="2">Sampled in the wild</strain>
    </source>
</reference>
<feature type="coiled-coil region" evidence="1">
    <location>
        <begin position="1611"/>
        <end position="1728"/>
    </location>
</feature>
<feature type="coiled-coil region" evidence="1">
    <location>
        <begin position="621"/>
        <end position="757"/>
    </location>
</feature>
<feature type="coiled-coil region" evidence="1">
    <location>
        <begin position="1784"/>
        <end position="1811"/>
    </location>
</feature>
<protein>
    <submittedName>
        <fullName evidence="2">Uncharacterized protein</fullName>
    </submittedName>
</protein>
<sequence>METSSQSRDSVFMEESVRAIPGSSNITYRRGSSAGHSYGDSFDRQFCYSWYSPPHGNEERYSSDFEVIAKRRRLEMEDESDEITECRKSLQEAILRLHGNEIDLQPYSLLELINELTNLAEEKKPVVIAQEQSLADQIKISSLEGQLEKAKSEFEALMTQKNELESLLNLEKDKFVNVENQLEEALKKVELLSKQTEGQIYSDGEKSFLSLETENLVKKSLPLEEDELLKLGDMQDCKFEELKREIEGKNLLVAKLEAREKELTSLLGEERIKRIEVEADLQRKISDARNFLVEEGNLNISNTVNEELESNTKPKEIPLANSPNADLCVNCAADVGDTSSKYLEKIAEYERKLVELQNSLTENLEENSRLAKEKEILQLLSTSGQGNCETCLKLDEKLTKIPDHSNKEESTSQENISLQIQMNEKNQEIEKLGCQLKEKEVEIETLRCRVEELKAEFIEEKKRSDEMEMEKVHAPTSLSSEEYGYFSDLLDEYEKKIEQLEVNLAQNCYETNKIILEKKECESLFASSKEKYRILHVKLGEALNNLGSASEKITIYEQRMAELEEKFAKHILETSNLASEKEEFKSLFTSGKDKYKALERKLEETLASNDLDSSQKKLDQAEVLNELILKLKNELISKESELGMMYEKLVALHAELNEERAIKAAMEQKLVAEQNSDLGNQHKEIEELLATVAAQENKIIELQVRVSEKEELQSNMLTLDKLAKESELLLEEERKKSKSLKEDVNQLLHELNNLKVERDMLLSYQQDDDTLSKETESLRSLFEKCKKELLSVELERDDLMSELASKEQQNEYLQNQLSDAVSNVETLSNQLAELMVKCENFKDKEAELLSLRAELEQAKFSLEFCAQSEEELDNLLSVEKKKVRDLQNELNELKEENEKLTYSREGEMANLEGTKFLQISLDECKSELSNVMLENNDLISSLDSMKCHNATLQNQLINAQLDIDSLSKKLAEAESQYESIKDKDSELESLKAELENAKLSVHTKSKEDLDNLLSIEKLKVSNLQKELSKASAEKNDLLNEKIKLAESLEKIELELASLVDEHIKCTENEIKMIGLEEALQEANENVANLRKEKELELENERKRSEKIISEKEEFINELLEENKTISGVSEEKLSSLEKMLEMEVAKCEEKTEEIHSLKADKNRMEEMLKAEKDKVADLERQIITEEEKIQNLKVALEEQVQEKEKLRVLEFDLQRRICHESLNEKELKNKNLELICSMEKMEHQLKLLNQDHSTILANNIKLSATNDELSAEVDVLQMKLSSSKLEVERLEASLNGKEDLLSKMEKRSEEMSSLLVMSSRKVSELEKDVEEIKDELHLKINEVSDGAKKISELQSSLAEAHRQIGDMAKEVSHLEEALQNSKETLKSLDSDGNEIERNQTVINDMEEQMAALKEERKAEIESYEEKIATLERLVTVESEKCAMKTSEVHMLKMNKGRLEEMLQAEKDRVSDLEKQILIDEEKLVSVKEEIEEQRQENDRMKAVEIDLTSKFELERQKNVITENELDKLKAALSSSEINLNQLKCEVASLKKRLMEETSMVAQLKVQLETEKKAYLAAKEAEGRVLSVLSAQEKAKSVLSFTEGSSMESKTESSTDEERKQIKELMEKLEDQEKYIQQFDKTIEKMELRYNRTLDHRLEIQKKAKERETELLSEISELQKKIGQVPITEEAKSNVSELEKEVQHARLKIEETEKKLQAAMLEAKTYHSQANDFKREILRCKQLLQAGVTRTEAKVECGVQTVPIAAPVVEDVRPGGSGIVQYYKIDCLEKKVKELEKEKEFLKKLCRRRHDQREELKLKLEALTGKRDVYASNNKENDSMNV</sequence>
<dbReference type="EMBL" id="KZ308493">
    <property type="protein sequence ID" value="KAG8230524.1"/>
    <property type="molecule type" value="Genomic_DNA"/>
</dbReference>
<feature type="coiled-coil region" evidence="1">
    <location>
        <begin position="782"/>
        <end position="910"/>
    </location>
</feature>
<name>A0A8K0P4D9_LADFU</name>
<reference evidence="2" key="1">
    <citation type="submission" date="2013-04" db="EMBL/GenBank/DDBJ databases">
        <authorList>
            <person name="Qu J."/>
            <person name="Murali S.C."/>
            <person name="Bandaranaike D."/>
            <person name="Bellair M."/>
            <person name="Blankenburg K."/>
            <person name="Chao H."/>
            <person name="Dinh H."/>
            <person name="Doddapaneni H."/>
            <person name="Downs B."/>
            <person name="Dugan-Rocha S."/>
            <person name="Elkadiri S."/>
            <person name="Gnanaolivu R.D."/>
            <person name="Hernandez B."/>
            <person name="Javaid M."/>
            <person name="Jayaseelan J.C."/>
            <person name="Lee S."/>
            <person name="Li M."/>
            <person name="Ming W."/>
            <person name="Munidasa M."/>
            <person name="Muniz J."/>
            <person name="Nguyen L."/>
            <person name="Ongeri F."/>
            <person name="Osuji N."/>
            <person name="Pu L.-L."/>
            <person name="Puazo M."/>
            <person name="Qu C."/>
            <person name="Quiroz J."/>
            <person name="Raj R."/>
            <person name="Weissenberger G."/>
            <person name="Xin Y."/>
            <person name="Zou X."/>
            <person name="Han Y."/>
            <person name="Richards S."/>
            <person name="Worley K."/>
            <person name="Muzny D."/>
            <person name="Gibbs R."/>
        </authorList>
    </citation>
    <scope>NUCLEOTIDE SEQUENCE</scope>
    <source>
        <strain evidence="2">Sampled in the wild</strain>
    </source>
</reference>
<keyword evidence="3" id="KW-1185">Reference proteome</keyword>
<evidence type="ECO:0000313" key="3">
    <source>
        <dbReference type="Proteomes" id="UP000792457"/>
    </source>
</evidence>
<evidence type="ECO:0000313" key="2">
    <source>
        <dbReference type="EMBL" id="KAG8230524.1"/>
    </source>
</evidence>
<feature type="coiled-coil region" evidence="1">
    <location>
        <begin position="140"/>
        <end position="199"/>
    </location>
</feature>